<dbReference type="PANTHER" id="PTHR43883">
    <property type="entry name" value="SLR0207 PROTEIN"/>
    <property type="match status" value="1"/>
</dbReference>
<dbReference type="PANTHER" id="PTHR43883:SF1">
    <property type="entry name" value="GLUCONOKINASE"/>
    <property type="match status" value="1"/>
</dbReference>
<dbReference type="Gene3D" id="3.40.50.300">
    <property type="entry name" value="P-loop containing nucleotide triphosphate hydrolases"/>
    <property type="match status" value="1"/>
</dbReference>
<dbReference type="KEGG" id="hhk:HH1059_11560"/>
<dbReference type="AlphaFoldDB" id="A0A110B545"/>
<feature type="region of interest" description="Disordered" evidence="1">
    <location>
        <begin position="468"/>
        <end position="511"/>
    </location>
</feature>
<dbReference type="InterPro" id="IPR052732">
    <property type="entry name" value="Cell-binding_unc_protein"/>
</dbReference>
<name>A0A110B545_HALHR</name>
<dbReference type="Gene3D" id="3.90.1200.10">
    <property type="match status" value="1"/>
</dbReference>
<sequence length="511" mass="58417">MTDIIDSLEQHRKLVERLCRGQGLGWEVDEVKRIETHISTVLLAGEYVLKLKKPVNLGFLDFSTLERRGHFCAEEIRLNSRLAPQIYLRRVEITGDVDEPVIEGDGEVLEYAVLMRRFPENELMNRLLREGRLPDNAIIDLAETVAQFHRSIPQVETDSDYGQPERVAEPVMQNFQQLSGQSAAESVRAELHALRRWSEAELRRLEPVMRERREAGMIRECHGDLHLGNVAWHDEQVIVFDGIEFDPALRWIDTVSEIAFTVMDLEFQGVKRLRNIFLDAYLQRTGDYQALKLLPFYAVYRALVRAKINGFEVEQGAGCGAQEALEEHVQLARSFTRTRNPELVITFGLSGSGKSRRARRLVEERGFIRLRSDVERKRLFGMDPLDSSESGLDEGLYTQDASDMTYQYLLDQARTALRAGFSVAVDAAFLAAKRRKPFLDLAEELGCRFRILHVSAREEVLRERLRQRMAKGKDPSEAGEAVLDAQLKSAEPPTGEEAPFVEMIDTEERFQ</sequence>
<accession>A0A110B545</accession>
<evidence type="ECO:0000313" key="4">
    <source>
        <dbReference type="Proteomes" id="UP000218890"/>
    </source>
</evidence>
<dbReference type="InterPro" id="IPR002575">
    <property type="entry name" value="Aminoglycoside_PTrfase"/>
</dbReference>
<dbReference type="SUPFAM" id="SSF56112">
    <property type="entry name" value="Protein kinase-like (PK-like)"/>
    <property type="match status" value="1"/>
</dbReference>
<dbReference type="InterPro" id="IPR027417">
    <property type="entry name" value="P-loop_NTPase"/>
</dbReference>
<dbReference type="InterPro" id="IPR011009">
    <property type="entry name" value="Kinase-like_dom_sf"/>
</dbReference>
<dbReference type="RefSeq" id="WP_096409176.1">
    <property type="nucleotide sequence ID" value="NZ_AP017372.2"/>
</dbReference>
<evidence type="ECO:0000259" key="2">
    <source>
        <dbReference type="Pfam" id="PF01636"/>
    </source>
</evidence>
<dbReference type="EMBL" id="AP017372">
    <property type="protein sequence ID" value="BAU57848.1"/>
    <property type="molecule type" value="Genomic_DNA"/>
</dbReference>
<protein>
    <recommendedName>
        <fullName evidence="2">Aminoglycoside phosphotransferase domain-containing protein</fullName>
    </recommendedName>
</protein>
<gene>
    <name evidence="3" type="ORF">HH1059_11560</name>
</gene>
<dbReference type="Proteomes" id="UP000218890">
    <property type="component" value="Chromosome"/>
</dbReference>
<proteinExistence type="predicted"/>
<dbReference type="OrthoDB" id="9810277at2"/>
<keyword evidence="4" id="KW-1185">Reference proteome</keyword>
<dbReference type="Pfam" id="PF13671">
    <property type="entry name" value="AAA_33"/>
    <property type="match status" value="1"/>
</dbReference>
<dbReference type="SUPFAM" id="SSF52540">
    <property type="entry name" value="P-loop containing nucleoside triphosphate hydrolases"/>
    <property type="match status" value="1"/>
</dbReference>
<organism evidence="3 4">
    <name type="scientific">Halorhodospira halochloris</name>
    <name type="common">Ectothiorhodospira halochloris</name>
    <dbReference type="NCBI Taxonomy" id="1052"/>
    <lineage>
        <taxon>Bacteria</taxon>
        <taxon>Pseudomonadati</taxon>
        <taxon>Pseudomonadota</taxon>
        <taxon>Gammaproteobacteria</taxon>
        <taxon>Chromatiales</taxon>
        <taxon>Ectothiorhodospiraceae</taxon>
        <taxon>Halorhodospira</taxon>
    </lineage>
</organism>
<evidence type="ECO:0000256" key="1">
    <source>
        <dbReference type="SAM" id="MobiDB-lite"/>
    </source>
</evidence>
<reference evidence="3" key="1">
    <citation type="submission" date="2016-02" db="EMBL/GenBank/DDBJ databases">
        <title>Halorhodospira halochloris DSM-1059 complete genome, version 2.</title>
        <authorList>
            <person name="Tsukatani Y."/>
        </authorList>
    </citation>
    <scope>NUCLEOTIDE SEQUENCE</scope>
    <source>
        <strain evidence="3">DSM 1059</strain>
    </source>
</reference>
<feature type="domain" description="Aminoglycoside phosphotransferase" evidence="2">
    <location>
        <begin position="105"/>
        <end position="293"/>
    </location>
</feature>
<evidence type="ECO:0000313" key="3">
    <source>
        <dbReference type="EMBL" id="BAU57848.1"/>
    </source>
</evidence>
<dbReference type="Pfam" id="PF01636">
    <property type="entry name" value="APH"/>
    <property type="match status" value="1"/>
</dbReference>